<evidence type="ECO:0000313" key="13">
    <source>
        <dbReference type="Proteomes" id="UP000306509"/>
    </source>
</evidence>
<evidence type="ECO:0000256" key="8">
    <source>
        <dbReference type="ARBA" id="ARBA00023136"/>
    </source>
</evidence>
<comment type="subcellular location">
    <subcellularLocation>
        <location evidence="1">Cell membrane</location>
        <topology evidence="1">Multi-pass membrane protein</topology>
    </subcellularLocation>
</comment>
<feature type="transmembrane region" description="Helical" evidence="9">
    <location>
        <begin position="15"/>
        <end position="37"/>
    </location>
</feature>
<dbReference type="EMBL" id="QGQD01000077">
    <property type="protein sequence ID" value="TLC99072.1"/>
    <property type="molecule type" value="Genomic_DNA"/>
</dbReference>
<dbReference type="OrthoDB" id="9762778at2"/>
<keyword evidence="4 9" id="KW-0812">Transmembrane</keyword>
<dbReference type="CDD" id="cd18548">
    <property type="entry name" value="ABC_6TM_Tm287_like"/>
    <property type="match status" value="1"/>
</dbReference>
<evidence type="ECO:0000256" key="3">
    <source>
        <dbReference type="ARBA" id="ARBA00022475"/>
    </source>
</evidence>
<keyword evidence="3" id="KW-1003">Cell membrane</keyword>
<keyword evidence="7 9" id="KW-1133">Transmembrane helix</keyword>
<dbReference type="PROSITE" id="PS50893">
    <property type="entry name" value="ABC_TRANSPORTER_2"/>
    <property type="match status" value="1"/>
</dbReference>
<dbReference type="InterPro" id="IPR003593">
    <property type="entry name" value="AAA+_ATPase"/>
</dbReference>
<feature type="transmembrane region" description="Helical" evidence="9">
    <location>
        <begin position="57"/>
        <end position="80"/>
    </location>
</feature>
<comment type="caution">
    <text evidence="12">The sequence shown here is derived from an EMBL/GenBank/DDBJ whole genome shotgun (WGS) entry which is preliminary data.</text>
</comment>
<dbReference type="Gene3D" id="1.20.1560.10">
    <property type="entry name" value="ABC transporter type 1, transmembrane domain"/>
    <property type="match status" value="1"/>
</dbReference>
<dbReference type="AlphaFoldDB" id="A0A4U8Q4Z8"/>
<dbReference type="PANTHER" id="PTHR43394">
    <property type="entry name" value="ATP-DEPENDENT PERMEASE MDL1, MITOCHONDRIAL"/>
    <property type="match status" value="1"/>
</dbReference>
<dbReference type="InterPro" id="IPR036640">
    <property type="entry name" value="ABC1_TM_sf"/>
</dbReference>
<dbReference type="Proteomes" id="UP000306509">
    <property type="component" value="Unassembled WGS sequence"/>
</dbReference>
<evidence type="ECO:0000256" key="7">
    <source>
        <dbReference type="ARBA" id="ARBA00022989"/>
    </source>
</evidence>
<evidence type="ECO:0000256" key="1">
    <source>
        <dbReference type="ARBA" id="ARBA00004651"/>
    </source>
</evidence>
<feature type="transmembrane region" description="Helical" evidence="9">
    <location>
        <begin position="235"/>
        <end position="258"/>
    </location>
</feature>
<feature type="transmembrane region" description="Helical" evidence="9">
    <location>
        <begin position="129"/>
        <end position="149"/>
    </location>
</feature>
<dbReference type="SUPFAM" id="SSF90123">
    <property type="entry name" value="ABC transporter transmembrane region"/>
    <property type="match status" value="1"/>
</dbReference>
<dbReference type="FunFam" id="3.40.50.300:FF:000221">
    <property type="entry name" value="Multidrug ABC transporter ATP-binding protein"/>
    <property type="match status" value="1"/>
</dbReference>
<evidence type="ECO:0000259" key="10">
    <source>
        <dbReference type="PROSITE" id="PS50893"/>
    </source>
</evidence>
<keyword evidence="13" id="KW-1185">Reference proteome</keyword>
<evidence type="ECO:0000256" key="4">
    <source>
        <dbReference type="ARBA" id="ARBA00022692"/>
    </source>
</evidence>
<dbReference type="Pfam" id="PF00005">
    <property type="entry name" value="ABC_tran"/>
    <property type="match status" value="1"/>
</dbReference>
<gene>
    <name evidence="12" type="ORF">DSM106044_04053</name>
</gene>
<evidence type="ECO:0000256" key="9">
    <source>
        <dbReference type="SAM" id="Phobius"/>
    </source>
</evidence>
<sequence>MNLIVKYLKNYKKMFLLNILSVFGFALVELGIPTIVARMIDQGVLTGDKNYIFKMGGIILVISLLGVAGTILLGYCCAYLSTAITRDIRTEMFRKVQGFSHSEYHQFGAASLITRTNNDAFQIQMFMNVLFRTALMTPVMIFVSFSLVLRTSLPLSLIIISTVPVIIVGVIAVAKISEPISENQQMAMEAINRVSKENLSGIRVIRAFNNDTHEQQRFNEENNQYMKYSKKLFKLMSMTQPTFFLLMNIAGMAIFAVAAKMIDKGNLEIGMLVAFMDYLFHAMFSVMLFCLVFMMYPRARVSAKRIEKVIKQDVKVKNPENGKQMECEVEEINFDHVTFVYPDGEEAVLKDVSFSAKKGEKVAFIGSTGSGKSTLVNLIPRAYDVTAGRITMNGTDIREYDLKSLRNTIGFIPQKAMLFRGTIADNIRFGNPEATMAEVEKAARTAQAYEFIMEKGGFSENITENATNVSGGQKQRLSIARALAKRPRIYIFDDSFSALDFKTDAKLREDLKKETGNAIVLVVAQRIASIMDADRIIVLNEGKVVGRGTHRQLLKECPIYHEIAASQLSEEELDHE</sequence>
<dbReference type="InterPro" id="IPR003439">
    <property type="entry name" value="ABC_transporter-like_ATP-bd"/>
</dbReference>
<dbReference type="Gene3D" id="3.40.50.300">
    <property type="entry name" value="P-loop containing nucleotide triphosphate hydrolases"/>
    <property type="match status" value="1"/>
</dbReference>
<dbReference type="InterPro" id="IPR011527">
    <property type="entry name" value="ABC1_TM_dom"/>
</dbReference>
<keyword evidence="12" id="KW-0378">Hydrolase</keyword>
<dbReference type="SMART" id="SM00382">
    <property type="entry name" value="AAA"/>
    <property type="match status" value="1"/>
</dbReference>
<dbReference type="STRING" id="180332.GCA_000797495_01939"/>
<dbReference type="PROSITE" id="PS00211">
    <property type="entry name" value="ABC_TRANSPORTER_1"/>
    <property type="match status" value="1"/>
</dbReference>
<keyword evidence="5" id="KW-0547">Nucleotide-binding</keyword>
<evidence type="ECO:0000256" key="6">
    <source>
        <dbReference type="ARBA" id="ARBA00022840"/>
    </source>
</evidence>
<reference evidence="12 13" key="1">
    <citation type="journal article" date="2019" name="Anaerobe">
        <title>Detection of Robinsoniella peoriensis in multiple bone samples of a trauma patient.</title>
        <authorList>
            <person name="Schrottner P."/>
            <person name="Hartwich K."/>
            <person name="Bunk B."/>
            <person name="Schober I."/>
            <person name="Helbig S."/>
            <person name="Rudolph W.W."/>
            <person name="Gunzer F."/>
        </authorList>
    </citation>
    <scope>NUCLEOTIDE SEQUENCE [LARGE SCALE GENOMIC DNA]</scope>
    <source>
        <strain evidence="12 13">DSM 106044</strain>
    </source>
</reference>
<evidence type="ECO:0000256" key="2">
    <source>
        <dbReference type="ARBA" id="ARBA00022448"/>
    </source>
</evidence>
<name>A0A4U8Q4Z8_9FIRM</name>
<dbReference type="EC" id="3.6.3.-" evidence="12"/>
<keyword evidence="8 9" id="KW-0472">Membrane</keyword>
<accession>A0A4U8Q4Z8</accession>
<dbReference type="SUPFAM" id="SSF52540">
    <property type="entry name" value="P-loop containing nucleoside triphosphate hydrolases"/>
    <property type="match status" value="1"/>
</dbReference>
<keyword evidence="6 12" id="KW-0067">ATP-binding</keyword>
<dbReference type="PANTHER" id="PTHR43394:SF1">
    <property type="entry name" value="ATP-BINDING CASSETTE SUB-FAMILY B MEMBER 10, MITOCHONDRIAL"/>
    <property type="match status" value="1"/>
</dbReference>
<dbReference type="Pfam" id="PF00664">
    <property type="entry name" value="ABC_membrane"/>
    <property type="match status" value="1"/>
</dbReference>
<dbReference type="GO" id="GO:0015421">
    <property type="term" value="F:ABC-type oligopeptide transporter activity"/>
    <property type="evidence" value="ECO:0007669"/>
    <property type="project" value="TreeGrafter"/>
</dbReference>
<dbReference type="InterPro" id="IPR017871">
    <property type="entry name" value="ABC_transporter-like_CS"/>
</dbReference>
<evidence type="ECO:0000256" key="5">
    <source>
        <dbReference type="ARBA" id="ARBA00022741"/>
    </source>
</evidence>
<evidence type="ECO:0000259" key="11">
    <source>
        <dbReference type="PROSITE" id="PS50929"/>
    </source>
</evidence>
<keyword evidence="2" id="KW-0813">Transport</keyword>
<dbReference type="RefSeq" id="WP_047833057.1">
    <property type="nucleotide sequence ID" value="NZ_CABMJZ010000069.1"/>
</dbReference>
<organism evidence="12 13">
    <name type="scientific">Robinsoniella peoriensis</name>
    <dbReference type="NCBI Taxonomy" id="180332"/>
    <lineage>
        <taxon>Bacteria</taxon>
        <taxon>Bacillati</taxon>
        <taxon>Bacillota</taxon>
        <taxon>Clostridia</taxon>
        <taxon>Lachnospirales</taxon>
        <taxon>Lachnospiraceae</taxon>
        <taxon>Robinsoniella</taxon>
    </lineage>
</organism>
<dbReference type="InterPro" id="IPR039421">
    <property type="entry name" value="Type_1_exporter"/>
</dbReference>
<proteinExistence type="predicted"/>
<feature type="transmembrane region" description="Helical" evidence="9">
    <location>
        <begin position="278"/>
        <end position="296"/>
    </location>
</feature>
<dbReference type="InterPro" id="IPR027417">
    <property type="entry name" value="P-loop_NTPase"/>
</dbReference>
<feature type="domain" description="ABC transmembrane type-1" evidence="11">
    <location>
        <begin position="16"/>
        <end position="298"/>
    </location>
</feature>
<dbReference type="PROSITE" id="PS50929">
    <property type="entry name" value="ABC_TM1F"/>
    <property type="match status" value="1"/>
</dbReference>
<feature type="transmembrane region" description="Helical" evidence="9">
    <location>
        <begin position="155"/>
        <end position="176"/>
    </location>
</feature>
<dbReference type="GO" id="GO:0005524">
    <property type="term" value="F:ATP binding"/>
    <property type="evidence" value="ECO:0007669"/>
    <property type="project" value="UniProtKB-KW"/>
</dbReference>
<protein>
    <submittedName>
        <fullName evidence="12">Putative multidrug export ATP-binding/permease protein</fullName>
        <ecNumber evidence="12">3.6.3.-</ecNumber>
    </submittedName>
</protein>
<dbReference type="GO" id="GO:0016887">
    <property type="term" value="F:ATP hydrolysis activity"/>
    <property type="evidence" value="ECO:0007669"/>
    <property type="project" value="InterPro"/>
</dbReference>
<dbReference type="GO" id="GO:0005886">
    <property type="term" value="C:plasma membrane"/>
    <property type="evidence" value="ECO:0007669"/>
    <property type="project" value="UniProtKB-SubCell"/>
</dbReference>
<feature type="domain" description="ABC transporter" evidence="10">
    <location>
        <begin position="332"/>
        <end position="566"/>
    </location>
</feature>
<evidence type="ECO:0000313" key="12">
    <source>
        <dbReference type="EMBL" id="TLC99072.1"/>
    </source>
</evidence>